<dbReference type="InterPro" id="IPR013424">
    <property type="entry name" value="Ice-binding_C"/>
</dbReference>
<dbReference type="STRING" id="1936003.STSP2_00867"/>
<accession>A0A1U9NIG2</accession>
<keyword evidence="1" id="KW-1133">Transmembrane helix</keyword>
<evidence type="ECO:0000313" key="4">
    <source>
        <dbReference type="Proteomes" id="UP000189674"/>
    </source>
</evidence>
<gene>
    <name evidence="3" type="ORF">STSP2_00867</name>
</gene>
<reference evidence="4" key="1">
    <citation type="submission" date="2017-02" db="EMBL/GenBank/DDBJ databases">
        <title>Comparative genomics and description of representatives of a novel lineage of planctomycetes thriving in anoxic sediments.</title>
        <authorList>
            <person name="Spring S."/>
            <person name="Bunk B."/>
            <person name="Sproer C."/>
        </authorList>
    </citation>
    <scope>NUCLEOTIDE SEQUENCE [LARGE SCALE GENOMIC DNA]</scope>
    <source>
        <strain evidence="4">ST-NAGAB-D1</strain>
    </source>
</reference>
<dbReference type="EMBL" id="CP019791">
    <property type="protein sequence ID" value="AQT67719.1"/>
    <property type="molecule type" value="Genomic_DNA"/>
</dbReference>
<feature type="domain" description="Ice-binding protein C-terminal" evidence="2">
    <location>
        <begin position="240"/>
        <end position="261"/>
    </location>
</feature>
<keyword evidence="1" id="KW-0812">Transmembrane</keyword>
<evidence type="ECO:0000259" key="2">
    <source>
        <dbReference type="Pfam" id="PF07589"/>
    </source>
</evidence>
<keyword evidence="1" id="KW-0472">Membrane</keyword>
<dbReference type="Pfam" id="PF07589">
    <property type="entry name" value="PEP-CTERM"/>
    <property type="match status" value="1"/>
</dbReference>
<feature type="transmembrane region" description="Helical" evidence="1">
    <location>
        <begin position="40"/>
        <end position="60"/>
    </location>
</feature>
<dbReference type="Proteomes" id="UP000189674">
    <property type="component" value="Chromosome"/>
</dbReference>
<name>A0A1U9NIG2_9BACT</name>
<evidence type="ECO:0000313" key="3">
    <source>
        <dbReference type="EMBL" id="AQT67719.1"/>
    </source>
</evidence>
<sequence>MLADSGGETTSLSNGDIISRILIYYSGFLRREKMMRTNRIILCLMVLALFSAGAMGAFIVETHSSGRGNANFNAVNGDPHYSSPTSGAPGLTATHHAWGSYGAFPDIYEFSYTPGTDADNWAVPDYQYFGNGDYTTGKPGGQTGYYNVYITFPSSINVSSLCDITVTSDGDPVVLTGVNMNTGGTTTEGQPWLGANDSWWMIAERVLLTEGQTYTVTQAAQDDSYVSMRSAGVMWEFVETPEPTTIALLGLGSLALRRRRKA</sequence>
<proteinExistence type="predicted"/>
<dbReference type="OrthoDB" id="283630at2"/>
<dbReference type="KEGG" id="alus:STSP2_00867"/>
<protein>
    <recommendedName>
        <fullName evidence="2">Ice-binding protein C-terminal domain-containing protein</fullName>
    </recommendedName>
</protein>
<evidence type="ECO:0000256" key="1">
    <source>
        <dbReference type="SAM" id="Phobius"/>
    </source>
</evidence>
<dbReference type="AlphaFoldDB" id="A0A1U9NIG2"/>
<keyword evidence="4" id="KW-1185">Reference proteome</keyword>
<dbReference type="NCBIfam" id="TIGR02595">
    <property type="entry name" value="PEP_CTERM"/>
    <property type="match status" value="1"/>
</dbReference>
<organism evidence="3 4">
    <name type="scientific">Anaerohalosphaera lusitana</name>
    <dbReference type="NCBI Taxonomy" id="1936003"/>
    <lineage>
        <taxon>Bacteria</taxon>
        <taxon>Pseudomonadati</taxon>
        <taxon>Planctomycetota</taxon>
        <taxon>Phycisphaerae</taxon>
        <taxon>Sedimentisphaerales</taxon>
        <taxon>Anaerohalosphaeraceae</taxon>
        <taxon>Anaerohalosphaera</taxon>
    </lineage>
</organism>